<dbReference type="Proteomes" id="UP001642464">
    <property type="component" value="Unassembled WGS sequence"/>
</dbReference>
<evidence type="ECO:0000259" key="4">
    <source>
        <dbReference type="Pfam" id="PF07699"/>
    </source>
</evidence>
<dbReference type="SUPFAM" id="SSF53850">
    <property type="entry name" value="Periplasmic binding protein-like II"/>
    <property type="match status" value="1"/>
</dbReference>
<dbReference type="Gene3D" id="3.40.190.10">
    <property type="entry name" value="Periplasmic binding protein-like II"/>
    <property type="match status" value="1"/>
</dbReference>
<feature type="compositionally biased region" description="Basic and acidic residues" evidence="1">
    <location>
        <begin position="1273"/>
        <end position="1282"/>
    </location>
</feature>
<feature type="transmembrane region" description="Helical" evidence="2">
    <location>
        <begin position="639"/>
        <end position="658"/>
    </location>
</feature>
<keyword evidence="2" id="KW-1133">Transmembrane helix</keyword>
<feature type="region of interest" description="Disordered" evidence="1">
    <location>
        <begin position="1124"/>
        <end position="1154"/>
    </location>
</feature>
<dbReference type="EMBL" id="CAXAMM010001725">
    <property type="protein sequence ID" value="CAK8993183.1"/>
    <property type="molecule type" value="Genomic_DNA"/>
</dbReference>
<gene>
    <name evidence="5" type="ORF">SCF082_LOCUS3405</name>
</gene>
<reference evidence="5 6" key="1">
    <citation type="submission" date="2024-02" db="EMBL/GenBank/DDBJ databases">
        <authorList>
            <person name="Chen Y."/>
            <person name="Shah S."/>
            <person name="Dougan E. K."/>
            <person name="Thang M."/>
            <person name="Chan C."/>
        </authorList>
    </citation>
    <scope>NUCLEOTIDE SEQUENCE [LARGE SCALE GENOMIC DNA]</scope>
</reference>
<dbReference type="InterPro" id="IPR011641">
    <property type="entry name" value="Tyr-kin_ephrin_A/B_rcpt-like"/>
</dbReference>
<proteinExistence type="predicted"/>
<dbReference type="PANTHER" id="PTHR46967">
    <property type="entry name" value="INSULIN-LIKE GROWTH FACTOR BINDING PROTEIN,N-TERMINAL"/>
    <property type="match status" value="1"/>
</dbReference>
<keyword evidence="3" id="KW-0732">Signal</keyword>
<feature type="domain" description="Tyrosine-protein kinase ephrin type A/B receptor-like" evidence="4">
    <location>
        <begin position="468"/>
        <end position="495"/>
    </location>
</feature>
<keyword evidence="2" id="KW-0812">Transmembrane</keyword>
<feature type="chain" id="PRO_5045556091" description="Tyrosine-protein kinase ephrin type A/B receptor-like domain-containing protein" evidence="3">
    <location>
        <begin position="17"/>
        <end position="1306"/>
    </location>
</feature>
<feature type="signal peptide" evidence="3">
    <location>
        <begin position="1"/>
        <end position="16"/>
    </location>
</feature>
<evidence type="ECO:0000313" key="5">
    <source>
        <dbReference type="EMBL" id="CAK8993183.1"/>
    </source>
</evidence>
<dbReference type="Pfam" id="PF07699">
    <property type="entry name" value="Ephrin_rec_like"/>
    <property type="match status" value="1"/>
</dbReference>
<feature type="transmembrane region" description="Helical" evidence="2">
    <location>
        <begin position="732"/>
        <end position="752"/>
    </location>
</feature>
<dbReference type="InterPro" id="IPR009030">
    <property type="entry name" value="Growth_fac_rcpt_cys_sf"/>
</dbReference>
<protein>
    <recommendedName>
        <fullName evidence="4">Tyrosine-protein kinase ephrin type A/B receptor-like domain-containing protein</fullName>
    </recommendedName>
</protein>
<feature type="transmembrane region" description="Helical" evidence="2">
    <location>
        <begin position="704"/>
        <end position="725"/>
    </location>
</feature>
<evidence type="ECO:0000256" key="1">
    <source>
        <dbReference type="SAM" id="MobiDB-lite"/>
    </source>
</evidence>
<comment type="caution">
    <text evidence="5">The sequence shown here is derived from an EMBL/GenBank/DDBJ whole genome shotgun (WGS) entry which is preliminary data.</text>
</comment>
<dbReference type="Gene3D" id="3.40.190.100">
    <property type="entry name" value="Glycine betaine-binding periplasmic protein, domain 2"/>
    <property type="match status" value="1"/>
</dbReference>
<dbReference type="CDD" id="cd00185">
    <property type="entry name" value="TNFRSF"/>
    <property type="match status" value="1"/>
</dbReference>
<sequence>MRSFVISLLLPLQVAAVCLVNGTEPADRKNLVNPNGETYPLGMWVNNWGAGWVANYLAGIIIEEMLGIHVSYNGPGPATPEGYYAIAGCSNPANVDDRGCDAEVTYNHVNMELWEGYTQLWNSIQKDYKSKAPKLLSSMGYDGKTSIYLGKDRQNEAAQAEGLPLEYYTSFDADWKQPWKYFDNISVIDKSMLWRCNETNFAIDSHMRGYYTQTGDSGGVVISGDSITGLCPDEYFWLGLKCRSNPLLCIPYFTGGNGWSINDIMQKTAFWNIPLAIAVAKSWGSFSQLPLMVKSTFYWWVPDPTFLDLSPLEMIFPPYDRTARAAGNYRSGDAATTVSKGVSKDLFSLAPRVEKFLDNLQIDLSMMNAMLLDQKQTQDSWENVTCRWLRANEDIWQSWLPDDTTCFAGFGLFDDATNDFATDRTVRENKRCQACPSGTFSSQLVDLAGVTYICVACPPGTSQASGASLMCDPCDKGSYQDETGKQACKRCPVAQYQDEEGGAQCKQCPTGSRTLGLGSSYFTDCGCDEGSIDISTTPGTLICSTCQEGLHCPVMGTLPSFMSGTHPLGAEYQPAVVEGYYVKQEDPLEVYKCGKIFHCPGGLPQTCAGGREGIPCAECPAGRTWTEGSCKMCESWRQVLWGFSVVGIFLFMTVSYYLMTSKVTAKASVLFTTTCAFGMLVSLLQSVGIIGMMTVEWPVDLKGFFSYFQLLLLDLDSFGFACFAGAETSFRYVFSVMFFPTVVFWMFSNYLVSQLIPKRSWDWTKVLSCVGQFLQVTFSTMSTIALAPLMCYTHPNGLQSILKYPNVICGESEHVVMLAGGVTLLVVGVLGFLTLCTYAAVQVPHWSAREQHARVRAFRFLVFRFRLDSWWFGVPLLTRGPLISLPIVLATDYPPIQTIWVTVILASFLAVQTLAWPWKVPLLNALDCWMSYCILILVAGSALYLEPISKGVTSDFTDGFSMVLMVIIFSSIGVMVLMSLAALVHRAAMGGTKEYAVFNLTRSKVAEKLKDMAELLAQMDEKDIEKAFDTLAVFDTKRVTKFMTMMAAEVLPEGKDFSFGTRVSSASFSGKPKKSEVAQTALTEQVKNKLLAEKTSIETARAEMEKPCAESIVQTEGFAAVAAVEGRDQEAQTDPPPVELEDETENTDPPPPPEVVKVEAERVEVLEVASKLLANLRDPNLDPQSLEFLTDQLGKIVRAMQPGRPAEPISKKAQKLAERSHERYRSPIPRSPSMEQKLERSPLRRLSPDGPQSERLAKQKLAQTEIVRKLLAHELRQEEPSKSRGTVARSLPGAEVSQRHKSRLRR</sequence>
<feature type="transmembrane region" description="Helical" evidence="2">
    <location>
        <begin position="815"/>
        <end position="841"/>
    </location>
</feature>
<keyword evidence="6" id="KW-1185">Reference proteome</keyword>
<name>A0ABP0HU14_9DINO</name>
<feature type="region of interest" description="Disordered" evidence="1">
    <location>
        <begin position="1200"/>
        <end position="1261"/>
    </location>
</feature>
<feature type="compositionally biased region" description="Basic and acidic residues" evidence="1">
    <location>
        <begin position="1215"/>
        <end position="1225"/>
    </location>
</feature>
<dbReference type="SUPFAM" id="SSF57184">
    <property type="entry name" value="Growth factor receptor domain"/>
    <property type="match status" value="1"/>
</dbReference>
<evidence type="ECO:0000256" key="3">
    <source>
        <dbReference type="SAM" id="SignalP"/>
    </source>
</evidence>
<feature type="transmembrane region" description="Helical" evidence="2">
    <location>
        <begin position="929"/>
        <end position="948"/>
    </location>
</feature>
<evidence type="ECO:0000256" key="2">
    <source>
        <dbReference type="SAM" id="Phobius"/>
    </source>
</evidence>
<evidence type="ECO:0000313" key="6">
    <source>
        <dbReference type="Proteomes" id="UP001642464"/>
    </source>
</evidence>
<dbReference type="PANTHER" id="PTHR46967:SF2">
    <property type="entry name" value="SUSHI, VON WILLEBRAND FACTOR TYPE A, EGF AND PENTRAXIN DOMAIN-CONTAINING PROTEIN 1-LIKE"/>
    <property type="match status" value="1"/>
</dbReference>
<organism evidence="5 6">
    <name type="scientific">Durusdinium trenchii</name>
    <dbReference type="NCBI Taxonomy" id="1381693"/>
    <lineage>
        <taxon>Eukaryota</taxon>
        <taxon>Sar</taxon>
        <taxon>Alveolata</taxon>
        <taxon>Dinophyceae</taxon>
        <taxon>Suessiales</taxon>
        <taxon>Symbiodiniaceae</taxon>
        <taxon>Durusdinium</taxon>
    </lineage>
</organism>
<feature type="transmembrane region" description="Helical" evidence="2">
    <location>
        <begin position="898"/>
        <end position="917"/>
    </location>
</feature>
<feature type="transmembrane region" description="Helical" evidence="2">
    <location>
        <begin position="960"/>
        <end position="984"/>
    </location>
</feature>
<dbReference type="SMART" id="SM01411">
    <property type="entry name" value="Ephrin_rec_like"/>
    <property type="match status" value="2"/>
</dbReference>
<dbReference type="Gene3D" id="2.10.50.10">
    <property type="entry name" value="Tumor Necrosis Factor Receptor, subunit A, domain 2"/>
    <property type="match status" value="2"/>
</dbReference>
<feature type="region of interest" description="Disordered" evidence="1">
    <location>
        <begin position="1273"/>
        <end position="1306"/>
    </location>
</feature>
<feature type="transmembrane region" description="Helical" evidence="2">
    <location>
        <begin position="670"/>
        <end position="692"/>
    </location>
</feature>
<keyword evidence="2" id="KW-0472">Membrane</keyword>
<feature type="transmembrane region" description="Helical" evidence="2">
    <location>
        <begin position="870"/>
        <end position="891"/>
    </location>
</feature>
<accession>A0ABP0HU14</accession>